<accession>A0A9W2YWT9</accession>
<proteinExistence type="predicted"/>
<feature type="signal peptide" evidence="2">
    <location>
        <begin position="1"/>
        <end position="22"/>
    </location>
</feature>
<evidence type="ECO:0000256" key="2">
    <source>
        <dbReference type="SAM" id="SignalP"/>
    </source>
</evidence>
<gene>
    <name evidence="4" type="primary">LOC106052596</name>
</gene>
<feature type="chain" id="PRO_5040788435" evidence="2">
    <location>
        <begin position="23"/>
        <end position="350"/>
    </location>
</feature>
<organism evidence="3 4">
    <name type="scientific">Biomphalaria glabrata</name>
    <name type="common">Bloodfluke planorb</name>
    <name type="synonym">Freshwater snail</name>
    <dbReference type="NCBI Taxonomy" id="6526"/>
    <lineage>
        <taxon>Eukaryota</taxon>
        <taxon>Metazoa</taxon>
        <taxon>Spiralia</taxon>
        <taxon>Lophotrochozoa</taxon>
        <taxon>Mollusca</taxon>
        <taxon>Gastropoda</taxon>
        <taxon>Heterobranchia</taxon>
        <taxon>Euthyneura</taxon>
        <taxon>Panpulmonata</taxon>
        <taxon>Hygrophila</taxon>
        <taxon>Lymnaeoidea</taxon>
        <taxon>Planorbidae</taxon>
        <taxon>Biomphalaria</taxon>
    </lineage>
</organism>
<keyword evidence="2" id="KW-0732">Signal</keyword>
<name>A0A9W2YWT9_BIOGL</name>
<dbReference type="GeneID" id="106052596"/>
<dbReference type="AlphaFoldDB" id="A0A9W2YWT9"/>
<protein>
    <submittedName>
        <fullName evidence="4">Uncharacterized protein LOC106052596 isoform X1</fullName>
    </submittedName>
</protein>
<sequence length="350" mass="39774">MYGCIGVLIFMCQLVILTGLNCEPFEENQPYSIFFTWKLDGHGESKVALDKNGVILATCDTDSTCVNYFDHCSATSITPLPGGSFLINHTIFTASRRDAGEWTLKYLEGIQSENSVVGRCHIASYTKIYYTKCKSQLNKDNVEIMCETANAFPRSRCQFKVSHQQKEWLYSKNISYSYELNQNGRYDYYKTMCSTHIRFLKLGSYTVDVNMFPSVTGDDDSDVLLGFRSFVDVDVNEGSSALVEKCDDMFWHNTTRLCVLKVTEKVYSIRPTITIMESSQETKVSTEITWKISGMQIILILIFSSTIIISIILYATFKCGPLCQKASTNSKTEKDEKKLVKNKDDSYSHF</sequence>
<evidence type="ECO:0000313" key="4">
    <source>
        <dbReference type="RefSeq" id="XP_055867171.1"/>
    </source>
</evidence>
<evidence type="ECO:0000313" key="3">
    <source>
        <dbReference type="Proteomes" id="UP001165740"/>
    </source>
</evidence>
<reference evidence="4" key="1">
    <citation type="submission" date="2025-08" db="UniProtKB">
        <authorList>
            <consortium name="RefSeq"/>
        </authorList>
    </citation>
    <scope>IDENTIFICATION</scope>
</reference>
<dbReference type="OrthoDB" id="10284362at2759"/>
<keyword evidence="1" id="KW-0472">Membrane</keyword>
<keyword evidence="1" id="KW-1133">Transmembrane helix</keyword>
<keyword evidence="1" id="KW-0812">Transmembrane</keyword>
<feature type="transmembrane region" description="Helical" evidence="1">
    <location>
        <begin position="297"/>
        <end position="317"/>
    </location>
</feature>
<evidence type="ECO:0000256" key="1">
    <source>
        <dbReference type="SAM" id="Phobius"/>
    </source>
</evidence>
<dbReference type="Proteomes" id="UP001165740">
    <property type="component" value="Chromosome 14"/>
</dbReference>
<keyword evidence="3" id="KW-1185">Reference proteome</keyword>
<dbReference type="RefSeq" id="XP_055867171.1">
    <property type="nucleotide sequence ID" value="XM_056011196.1"/>
</dbReference>